<evidence type="ECO:0000313" key="1">
    <source>
        <dbReference type="EMBL" id="OLP05732.1"/>
    </source>
</evidence>
<evidence type="ECO:0008006" key="3">
    <source>
        <dbReference type="Google" id="ProtNLM"/>
    </source>
</evidence>
<dbReference type="Gene3D" id="3.30.2020.40">
    <property type="entry name" value="Uncharacterised protein PF10387, DUF2442"/>
    <property type="match status" value="1"/>
</dbReference>
<dbReference type="AlphaFoldDB" id="A0A1Q8YCK4"/>
<accession>A0A1Q8YCK4</accession>
<dbReference type="Pfam" id="PF10387">
    <property type="entry name" value="DUF2442"/>
    <property type="match status" value="1"/>
</dbReference>
<organism evidence="1 2">
    <name type="scientific">Rhodoferax antarcticus ANT.BR</name>
    <dbReference type="NCBI Taxonomy" id="1111071"/>
    <lineage>
        <taxon>Bacteria</taxon>
        <taxon>Pseudomonadati</taxon>
        <taxon>Pseudomonadota</taxon>
        <taxon>Betaproteobacteria</taxon>
        <taxon>Burkholderiales</taxon>
        <taxon>Comamonadaceae</taxon>
        <taxon>Rhodoferax</taxon>
    </lineage>
</organism>
<dbReference type="EMBL" id="MSYM01000013">
    <property type="protein sequence ID" value="OLP05732.1"/>
    <property type="molecule type" value="Genomic_DNA"/>
</dbReference>
<protein>
    <recommendedName>
        <fullName evidence="3">DUF2442 domain-containing protein</fullName>
    </recommendedName>
</protein>
<keyword evidence="2" id="KW-1185">Reference proteome</keyword>
<proteinExistence type="predicted"/>
<reference evidence="1 2" key="1">
    <citation type="submission" date="2017-01" db="EMBL/GenBank/DDBJ databases">
        <title>Genome sequence of Rhodoferax antarcticus ANT.BR, a psychrophilic purple nonsulfur bacterium from an Antarctic microbial mat.</title>
        <authorList>
            <person name="Baker J."/>
            <person name="Riester C."/>
            <person name="Skinner B."/>
            <person name="Newell A."/>
            <person name="Swingley W."/>
            <person name="Madigan M."/>
            <person name="Jung D."/>
            <person name="Asao M."/>
            <person name="Chen M."/>
            <person name="Loughlin P."/>
            <person name="Pan H."/>
            <person name="Lin S."/>
            <person name="Li N."/>
            <person name="Shaw J."/>
            <person name="Prado M."/>
            <person name="Sherman C."/>
            <person name="Li X."/>
            <person name="Tang J."/>
            <person name="Blankenship R."/>
            <person name="Zhao T."/>
            <person name="Touchman J."/>
            <person name="Sattley M."/>
        </authorList>
    </citation>
    <scope>NUCLEOTIDE SEQUENCE [LARGE SCALE GENOMIC DNA]</scope>
    <source>
        <strain evidence="1 2">ANT.BR</strain>
    </source>
</reference>
<gene>
    <name evidence="1" type="ORF">BLL52_1958</name>
</gene>
<dbReference type="STRING" id="81479.RA876_04160"/>
<comment type="caution">
    <text evidence="1">The sequence shown here is derived from an EMBL/GenBank/DDBJ whole genome shotgun (WGS) entry which is preliminary data.</text>
</comment>
<sequence length="95" mass="10508">MWRPGMNFSMLKLAPRAMAVVCSEDELRVSLADGRSLSVPMAWFARLAHASQAERAHDELLGDREGIHWPEIDEDISIAALLLGQPSVQARRALA</sequence>
<dbReference type="InterPro" id="IPR018841">
    <property type="entry name" value="DUF2442"/>
</dbReference>
<evidence type="ECO:0000313" key="2">
    <source>
        <dbReference type="Proteomes" id="UP000185911"/>
    </source>
</evidence>
<name>A0A1Q8YCK4_9BURK</name>
<dbReference type="Proteomes" id="UP000185911">
    <property type="component" value="Unassembled WGS sequence"/>
</dbReference>